<accession>A0A168EGC9</accession>
<evidence type="ECO:0000259" key="2">
    <source>
        <dbReference type="Pfam" id="PF06419"/>
    </source>
</evidence>
<evidence type="ECO:0000313" key="4">
    <source>
        <dbReference type="Proteomes" id="UP000076744"/>
    </source>
</evidence>
<dbReference type="InterPro" id="IPR048368">
    <property type="entry name" value="COG6_N"/>
</dbReference>
<name>A0A168EGC9_CORFA</name>
<comment type="similarity">
    <text evidence="1">Belongs to the COG6 family.</text>
</comment>
<evidence type="ECO:0000313" key="3">
    <source>
        <dbReference type="EMBL" id="OAA73773.1"/>
    </source>
</evidence>
<reference evidence="3 4" key="1">
    <citation type="journal article" date="2016" name="Genome Biol. Evol.">
        <title>Divergent and convergent evolution of fungal pathogenicity.</title>
        <authorList>
            <person name="Shang Y."/>
            <person name="Xiao G."/>
            <person name="Zheng P."/>
            <person name="Cen K."/>
            <person name="Zhan S."/>
            <person name="Wang C."/>
        </authorList>
    </citation>
    <scope>NUCLEOTIDE SEQUENCE [LARGE SCALE GENOMIC DNA]</scope>
    <source>
        <strain evidence="3 4">ARSEF 2679</strain>
    </source>
</reference>
<proteinExistence type="inferred from homology"/>
<keyword evidence="4" id="KW-1185">Reference proteome</keyword>
<dbReference type="AlphaFoldDB" id="A0A168EGC9"/>
<comment type="subunit">
    <text evidence="1">Component of the conserved oligomeric Golgi complex.</text>
</comment>
<organism evidence="3 4">
    <name type="scientific">Cordyceps fumosorosea (strain ARSEF 2679)</name>
    <name type="common">Isaria fumosorosea</name>
    <dbReference type="NCBI Taxonomy" id="1081104"/>
    <lineage>
        <taxon>Eukaryota</taxon>
        <taxon>Fungi</taxon>
        <taxon>Dikarya</taxon>
        <taxon>Ascomycota</taxon>
        <taxon>Pezizomycotina</taxon>
        <taxon>Sordariomycetes</taxon>
        <taxon>Hypocreomycetidae</taxon>
        <taxon>Hypocreales</taxon>
        <taxon>Cordycipitaceae</taxon>
        <taxon>Cordyceps</taxon>
    </lineage>
</organism>
<dbReference type="GO" id="GO:0000139">
    <property type="term" value="C:Golgi membrane"/>
    <property type="evidence" value="ECO:0007669"/>
    <property type="project" value="UniProtKB-SubCell"/>
</dbReference>
<keyword evidence="1" id="KW-0472">Membrane</keyword>
<evidence type="ECO:0000256" key="1">
    <source>
        <dbReference type="RuleBase" id="RU365075"/>
    </source>
</evidence>
<comment type="subcellular location">
    <subcellularLocation>
        <location evidence="1">Golgi apparatus membrane</location>
        <topology evidence="1">Peripheral membrane protein</topology>
    </subcellularLocation>
</comment>
<keyword evidence="1" id="KW-0653">Protein transport</keyword>
<comment type="caution">
    <text evidence="3">The sequence shown here is derived from an EMBL/GenBank/DDBJ whole genome shotgun (WGS) entry which is preliminary data.</text>
</comment>
<dbReference type="EMBL" id="AZHB01000001">
    <property type="protein sequence ID" value="OAA73773.1"/>
    <property type="molecule type" value="Genomic_DNA"/>
</dbReference>
<keyword evidence="1" id="KW-0333">Golgi apparatus</keyword>
<dbReference type="GO" id="GO:0015031">
    <property type="term" value="P:protein transport"/>
    <property type="evidence" value="ECO:0007669"/>
    <property type="project" value="UniProtKB-KW"/>
</dbReference>
<sequence length="116" mass="12301">MVGSASLGAFNGPEPVKAGAAQSYLALSNKAANPLATKVSALLSTSYSDADFRSAVALIDHRGIRNDGKTRRRLRLELQKEVIENNGKVLDDFSSVSDVSRVDASNLPSPANRNSN</sequence>
<protein>
    <recommendedName>
        <fullName evidence="1">Conserved oligomeric Golgi complex subunit 6</fullName>
        <shortName evidence="1">COG complex subunit 6</shortName>
    </recommendedName>
    <alternativeName>
        <fullName evidence="1">Component of oligomeric Golgi complex 6</fullName>
    </alternativeName>
</protein>
<keyword evidence="1" id="KW-0813">Transport</keyword>
<gene>
    <name evidence="3" type="ORF">ISF_00674</name>
</gene>
<dbReference type="RefSeq" id="XP_018708731.1">
    <property type="nucleotide sequence ID" value="XM_018844281.1"/>
</dbReference>
<feature type="domain" description="Conserved oligomeric complex COG6 N-terminal" evidence="2">
    <location>
        <begin position="60"/>
        <end position="97"/>
    </location>
</feature>
<dbReference type="GO" id="GO:0017119">
    <property type="term" value="C:Golgi transport complex"/>
    <property type="evidence" value="ECO:0007669"/>
    <property type="project" value="UniProtKB-UniRule"/>
</dbReference>
<comment type="function">
    <text evidence="1">Acts as component of the peripheral membrane COG complex that is involved in intra-Golgi protein trafficking. COG is located at the cis-Golgi, and regulates tethering of retrograde intra-Golgi vesicles and possibly a number of other membrane trafficking events.</text>
</comment>
<dbReference type="GeneID" id="30016966"/>
<dbReference type="GO" id="GO:0006891">
    <property type="term" value="P:intra-Golgi vesicle-mediated transport"/>
    <property type="evidence" value="ECO:0007669"/>
    <property type="project" value="UniProtKB-UniRule"/>
</dbReference>
<dbReference type="Proteomes" id="UP000076744">
    <property type="component" value="Unassembled WGS sequence"/>
</dbReference>
<dbReference type="OrthoDB" id="272987at2759"/>
<dbReference type="STRING" id="1081104.A0A168EGC9"/>
<dbReference type="Pfam" id="PF06419">
    <property type="entry name" value="COG6_N"/>
    <property type="match status" value="1"/>
</dbReference>